<evidence type="ECO:0000313" key="3">
    <source>
        <dbReference type="Proteomes" id="UP001606305"/>
    </source>
</evidence>
<dbReference type="Pfam" id="PF18922">
    <property type="entry name" value="DUF5672"/>
    <property type="match status" value="1"/>
</dbReference>
<dbReference type="InterPro" id="IPR043729">
    <property type="entry name" value="DUF5672"/>
</dbReference>
<dbReference type="EMBL" id="JBIGIA010000006">
    <property type="protein sequence ID" value="MFG6457067.1"/>
    <property type="molecule type" value="Genomic_DNA"/>
</dbReference>
<comment type="caution">
    <text evidence="2">The sequence shown here is derived from an EMBL/GenBank/DDBJ whole genome shotgun (WGS) entry which is preliminary data.</text>
</comment>
<proteinExistence type="predicted"/>
<sequence length="275" mass="31482">MPDPLIHDLRGRVALVCLETRHLGLAMSAIRRCTANFQFDEILLFTDQDWAVDGVTLVRCEPIRSAEEYSAFMLGDFHQHIRVPHFLVVQWDGFVIHPEKWDDGFLAWDYIGAPWPHRDYAVGNGGFSLRSVRLHQAVSKLPQPQCHPEDSFICLWNRPALEAQGMRFAPLSVAREFSAETDGYEYRPLGFHRFGNFNEAYDEAGLLAFLRAAPDDIVHSTEGRVLLKQSLMLGRRAVARELVTRRLAGPLRLRIDTLWTALRYGLRSALNRKSR</sequence>
<name>A0ABW7G5D9_9BURK</name>
<evidence type="ECO:0000313" key="2">
    <source>
        <dbReference type="EMBL" id="MFG6457067.1"/>
    </source>
</evidence>
<feature type="domain" description="DUF5672" evidence="1">
    <location>
        <begin position="62"/>
        <end position="192"/>
    </location>
</feature>
<evidence type="ECO:0000259" key="1">
    <source>
        <dbReference type="Pfam" id="PF18922"/>
    </source>
</evidence>
<protein>
    <submittedName>
        <fullName evidence="2">DUF5672 family protein</fullName>
    </submittedName>
</protein>
<accession>A0ABW7G5D9</accession>
<gene>
    <name evidence="2" type="ORF">ACG00X_09495</name>
</gene>
<dbReference type="RefSeq" id="WP_394487889.1">
    <property type="nucleotide sequence ID" value="NZ_JBIGIA010000006.1"/>
</dbReference>
<organism evidence="2 3">
    <name type="scientific">Pelomonas nitida</name>
    <dbReference type="NCBI Taxonomy" id="3299027"/>
    <lineage>
        <taxon>Bacteria</taxon>
        <taxon>Pseudomonadati</taxon>
        <taxon>Pseudomonadota</taxon>
        <taxon>Betaproteobacteria</taxon>
        <taxon>Burkholderiales</taxon>
        <taxon>Sphaerotilaceae</taxon>
        <taxon>Roseateles</taxon>
    </lineage>
</organism>
<dbReference type="Proteomes" id="UP001606305">
    <property type="component" value="Unassembled WGS sequence"/>
</dbReference>
<reference evidence="2 3" key="1">
    <citation type="submission" date="2024-09" db="EMBL/GenBank/DDBJ databases">
        <title>Novel species of the genus Pelomonas and Roseateles isolated from streams.</title>
        <authorList>
            <person name="Lu H."/>
        </authorList>
    </citation>
    <scope>NUCLEOTIDE SEQUENCE [LARGE SCALE GENOMIC DNA]</scope>
    <source>
        <strain evidence="2 3">BYS96W</strain>
    </source>
</reference>
<keyword evidence="3" id="KW-1185">Reference proteome</keyword>